<evidence type="ECO:0000313" key="2">
    <source>
        <dbReference type="EMBL" id="CAG9581298.1"/>
    </source>
</evidence>
<protein>
    <submittedName>
        <fullName evidence="2">(African queen) hypothetical protein</fullName>
    </submittedName>
</protein>
<reference evidence="2" key="1">
    <citation type="submission" date="2021-09" db="EMBL/GenBank/DDBJ databases">
        <authorList>
            <person name="Martin H S."/>
        </authorList>
    </citation>
    <scope>NUCLEOTIDE SEQUENCE</scope>
</reference>
<keyword evidence="1" id="KW-0732">Signal</keyword>
<feature type="signal peptide" evidence="1">
    <location>
        <begin position="1"/>
        <end position="38"/>
    </location>
</feature>
<name>A0A8J2R474_9NEOP</name>
<evidence type="ECO:0000313" key="3">
    <source>
        <dbReference type="Proteomes" id="UP000789524"/>
    </source>
</evidence>
<organism evidence="2 3">
    <name type="scientific">Danaus chrysippus</name>
    <name type="common">African queen</name>
    <dbReference type="NCBI Taxonomy" id="151541"/>
    <lineage>
        <taxon>Eukaryota</taxon>
        <taxon>Metazoa</taxon>
        <taxon>Ecdysozoa</taxon>
        <taxon>Arthropoda</taxon>
        <taxon>Hexapoda</taxon>
        <taxon>Insecta</taxon>
        <taxon>Pterygota</taxon>
        <taxon>Neoptera</taxon>
        <taxon>Endopterygota</taxon>
        <taxon>Lepidoptera</taxon>
        <taxon>Glossata</taxon>
        <taxon>Ditrysia</taxon>
        <taxon>Papilionoidea</taxon>
        <taxon>Nymphalidae</taxon>
        <taxon>Danainae</taxon>
        <taxon>Danaini</taxon>
        <taxon>Danaina</taxon>
        <taxon>Danaus</taxon>
        <taxon>Anosia</taxon>
    </lineage>
</organism>
<dbReference type="EMBL" id="CAKASE010000080">
    <property type="protein sequence ID" value="CAG9581298.1"/>
    <property type="molecule type" value="Genomic_DNA"/>
</dbReference>
<dbReference type="OrthoDB" id="10607221at2759"/>
<evidence type="ECO:0000256" key="1">
    <source>
        <dbReference type="SAM" id="SignalP"/>
    </source>
</evidence>
<dbReference type="AlphaFoldDB" id="A0A8J2R474"/>
<proteinExistence type="predicted"/>
<comment type="caution">
    <text evidence="2">The sequence shown here is derived from an EMBL/GenBank/DDBJ whole genome shotgun (WGS) entry which is preliminary data.</text>
</comment>
<gene>
    <name evidence="2" type="ORF">DCHRY22_LOCUS13933</name>
</gene>
<keyword evidence="3" id="KW-1185">Reference proteome</keyword>
<feature type="chain" id="PRO_5035156099" evidence="1">
    <location>
        <begin position="39"/>
        <end position="160"/>
    </location>
</feature>
<accession>A0A8J2R474</accession>
<sequence>MSEISVKVALARCAGVGRAPRASMLVQLLVFTTALAAASSGKHESPLPTNCTFNDSDWNILEKLVDDELSSVRNLAQEQMHSFYIPSVRVCNTKSVIIEDSDTSSIIMYSRETTPIPTTNLDFSSPVQPSDLKVTVINSNNQNKAQETELSEKLGGGVLE</sequence>
<dbReference type="Proteomes" id="UP000789524">
    <property type="component" value="Unassembled WGS sequence"/>
</dbReference>